<dbReference type="GO" id="GO:0003700">
    <property type="term" value="F:DNA-binding transcription factor activity"/>
    <property type="evidence" value="ECO:0007669"/>
    <property type="project" value="TreeGrafter"/>
</dbReference>
<evidence type="ECO:0000313" key="2">
    <source>
        <dbReference type="Proteomes" id="UP000266016"/>
    </source>
</evidence>
<evidence type="ECO:0000313" key="1">
    <source>
        <dbReference type="EMBL" id="RID86518.1"/>
    </source>
</evidence>
<dbReference type="GO" id="GO:0005829">
    <property type="term" value="C:cytosol"/>
    <property type="evidence" value="ECO:0007669"/>
    <property type="project" value="TreeGrafter"/>
</dbReference>
<dbReference type="Proteomes" id="UP000266016">
    <property type="component" value="Unassembled WGS sequence"/>
</dbReference>
<dbReference type="PROSITE" id="PS51197">
    <property type="entry name" value="HTH_RRF2_2"/>
    <property type="match status" value="1"/>
</dbReference>
<gene>
    <name evidence="1" type="ORF">D1953_09315</name>
</gene>
<dbReference type="InterPro" id="IPR036390">
    <property type="entry name" value="WH_DNA-bd_sf"/>
</dbReference>
<dbReference type="InterPro" id="IPR000944">
    <property type="entry name" value="Tscrpt_reg_Rrf2"/>
</dbReference>
<dbReference type="AlphaFoldDB" id="A0A398BCH1"/>
<dbReference type="RefSeq" id="WP_119116908.1">
    <property type="nucleotide sequence ID" value="NZ_QWVS01000015.1"/>
</dbReference>
<reference evidence="1 2" key="1">
    <citation type="submission" date="2018-08" db="EMBL/GenBank/DDBJ databases">
        <title>Bacillus jemisoniae sp. nov., Bacillus chryseoplanitiae sp. nov., Bacillus resnikiae sp. nov., and Bacillus frankliniae sp. nov., isolated from Viking spacecraft and associated surfaces.</title>
        <authorList>
            <person name="Seuylemezian A."/>
            <person name="Vaishampayan P."/>
        </authorList>
    </citation>
    <scope>NUCLEOTIDE SEQUENCE [LARGE SCALE GENOMIC DNA]</scope>
    <source>
        <strain evidence="1 2">MA001</strain>
    </source>
</reference>
<dbReference type="PANTHER" id="PTHR33221:SF15">
    <property type="entry name" value="HTH-TYPE TRANSCRIPTIONAL REGULATOR YWGB-RELATED"/>
    <property type="match status" value="1"/>
</dbReference>
<protein>
    <submittedName>
        <fullName evidence="1">Rrf2 family transcriptional regulator</fullName>
    </submittedName>
</protein>
<keyword evidence="2" id="KW-1185">Reference proteome</keyword>
<comment type="caution">
    <text evidence="1">The sequence shown here is derived from an EMBL/GenBank/DDBJ whole genome shotgun (WGS) entry which is preliminary data.</text>
</comment>
<dbReference type="Pfam" id="PF02082">
    <property type="entry name" value="Rrf2"/>
    <property type="match status" value="1"/>
</dbReference>
<accession>A0A398BCH1</accession>
<dbReference type="InterPro" id="IPR036388">
    <property type="entry name" value="WH-like_DNA-bd_sf"/>
</dbReference>
<name>A0A398BCH1_9BACI</name>
<sequence>MSGNRNQQIGPPRFAIAIHSLVWLAQSGRILTSAKIASQVNSHATFLRRVLAQLAAAGIVDTKEGRDGGYSLKVPADELTLGDVYEAVRPECLICSDTSECGEIGKQLDHALEELLNEAEFEMINKLKKYTLEQFMKNIDFSHSEHECFN</sequence>
<dbReference type="EMBL" id="QWVS01000015">
    <property type="protein sequence ID" value="RID86518.1"/>
    <property type="molecule type" value="Genomic_DNA"/>
</dbReference>
<dbReference type="SUPFAM" id="SSF46785">
    <property type="entry name" value="Winged helix' DNA-binding domain"/>
    <property type="match status" value="1"/>
</dbReference>
<proteinExistence type="predicted"/>
<dbReference type="PANTHER" id="PTHR33221">
    <property type="entry name" value="WINGED HELIX-TURN-HELIX TRANSCRIPTIONAL REGULATOR, RRF2 FAMILY"/>
    <property type="match status" value="1"/>
</dbReference>
<dbReference type="Gene3D" id="1.10.10.10">
    <property type="entry name" value="Winged helix-like DNA-binding domain superfamily/Winged helix DNA-binding domain"/>
    <property type="match status" value="1"/>
</dbReference>
<organism evidence="1 2">
    <name type="scientific">Peribacillus asahii</name>
    <dbReference type="NCBI Taxonomy" id="228899"/>
    <lineage>
        <taxon>Bacteria</taxon>
        <taxon>Bacillati</taxon>
        <taxon>Bacillota</taxon>
        <taxon>Bacilli</taxon>
        <taxon>Bacillales</taxon>
        <taxon>Bacillaceae</taxon>
        <taxon>Peribacillus</taxon>
    </lineage>
</organism>
<dbReference type="PROSITE" id="PS01332">
    <property type="entry name" value="HTH_RRF2_1"/>
    <property type="match status" value="1"/>
</dbReference>
<dbReference type="InterPro" id="IPR030489">
    <property type="entry name" value="TR_Rrf2-type_CS"/>
</dbReference>